<dbReference type="Gene3D" id="2.20.110.10">
    <property type="entry name" value="Histone H3 K4-specific methyltransferase SET7/9 N-terminal domain"/>
    <property type="match status" value="4"/>
</dbReference>
<keyword evidence="3" id="KW-1185">Reference proteome</keyword>
<dbReference type="AlphaFoldDB" id="A0A078B290"/>
<dbReference type="FunFam" id="2.20.110.10:FF:000002">
    <property type="entry name" value="Phosphatidylinositol 4-phosphate 5-kinase 8"/>
    <property type="match status" value="1"/>
</dbReference>
<organism evidence="2 3">
    <name type="scientific">Stylonychia lemnae</name>
    <name type="common">Ciliate</name>
    <dbReference type="NCBI Taxonomy" id="5949"/>
    <lineage>
        <taxon>Eukaryota</taxon>
        <taxon>Sar</taxon>
        <taxon>Alveolata</taxon>
        <taxon>Ciliophora</taxon>
        <taxon>Intramacronucleata</taxon>
        <taxon>Spirotrichea</taxon>
        <taxon>Stichotrichia</taxon>
        <taxon>Sporadotrichida</taxon>
        <taxon>Oxytrichidae</taxon>
        <taxon>Stylonychinae</taxon>
        <taxon>Stylonychia</taxon>
    </lineage>
</organism>
<dbReference type="InterPro" id="IPR003409">
    <property type="entry name" value="MORN"/>
</dbReference>
<proteinExistence type="predicted"/>
<dbReference type="SUPFAM" id="SSF82185">
    <property type="entry name" value="Histone H3 K4-specific methyltransferase SET7/9 N-terminal domain"/>
    <property type="match status" value="2"/>
</dbReference>
<dbReference type="PANTHER" id="PTHR43215">
    <property type="entry name" value="RADIAL SPOKE HEAD 1 HOMOLOG"/>
    <property type="match status" value="1"/>
</dbReference>
<name>A0A078B290_STYLE</name>
<dbReference type="InParanoid" id="A0A078B290"/>
<dbReference type="PROSITE" id="PS50096">
    <property type="entry name" value="IQ"/>
    <property type="match status" value="1"/>
</dbReference>
<evidence type="ECO:0000256" key="1">
    <source>
        <dbReference type="ARBA" id="ARBA00022737"/>
    </source>
</evidence>
<dbReference type="PANTHER" id="PTHR43215:SF14">
    <property type="entry name" value="RADIAL SPOKE HEAD 1 HOMOLOG"/>
    <property type="match status" value="1"/>
</dbReference>
<evidence type="ECO:0000313" key="2">
    <source>
        <dbReference type="EMBL" id="CDW87367.1"/>
    </source>
</evidence>
<dbReference type="OMA" id="SELNCAD"/>
<keyword evidence="1" id="KW-0677">Repeat</keyword>
<dbReference type="SMART" id="SM00698">
    <property type="entry name" value="MORN"/>
    <property type="match status" value="9"/>
</dbReference>
<protein>
    <submittedName>
        <fullName evidence="2">Morn repeat protein</fullName>
    </submittedName>
</protein>
<reference evidence="2 3" key="1">
    <citation type="submission" date="2014-06" db="EMBL/GenBank/DDBJ databases">
        <authorList>
            <person name="Swart Estienne"/>
        </authorList>
    </citation>
    <scope>NUCLEOTIDE SEQUENCE [LARGE SCALE GENOMIC DNA]</scope>
    <source>
        <strain evidence="2 3">130c</strain>
    </source>
</reference>
<dbReference type="GO" id="GO:0005829">
    <property type="term" value="C:cytosol"/>
    <property type="evidence" value="ECO:0007669"/>
    <property type="project" value="TreeGrafter"/>
</dbReference>
<dbReference type="EMBL" id="CCKQ01015549">
    <property type="protein sequence ID" value="CDW87367.1"/>
    <property type="molecule type" value="Genomic_DNA"/>
</dbReference>
<gene>
    <name evidence="2" type="primary">Contig4721.g5039</name>
    <name evidence="2" type="ORF">STYLEM_16470</name>
</gene>
<dbReference type="OrthoDB" id="282259at2759"/>
<sequence length="428" mass="49549">MGQMCCTSRPPEDLMSPTEAIRSDSMVKPMTSQNNKYRPRSFKKNKAMAKSFVNLTNQTTEVNISKILNQNTFDGEPSFLNQTVGAELTSVMKEQLYFEEQQRKDKERKELIHRCRSNTRTMKTLIRVQAIVRGIITRKKIYKQYKFRSFTAISAKQVAFFNPIVHDLKKTLPAFVYDETQLKDDIEREFKKIVKDDESMYDGQVNSSTGLRDGRGTQTWVDGSYYEGYWKNGKSHGRGRLIHSVGDVYEGLWVNDMANGKGKLVIYEGPVYVGDFLNDQQTGKGIETLPSGDYYEGSFVNGAKEGQGVFKWVDGSMYSGQFKQNMIHGYGKYTWADGRCYQGYWIKGKMHGKGVFTWLDGRKYEGEYYDDKKHGKGTFSWPDGKKYQGDWLYGQQHGFGFYWASRDSDKRKGEWINGKRVRWCEENY</sequence>
<dbReference type="Proteomes" id="UP000039865">
    <property type="component" value="Unassembled WGS sequence"/>
</dbReference>
<dbReference type="Pfam" id="PF02493">
    <property type="entry name" value="MORN"/>
    <property type="match status" value="9"/>
</dbReference>
<evidence type="ECO:0000313" key="3">
    <source>
        <dbReference type="Proteomes" id="UP000039865"/>
    </source>
</evidence>
<accession>A0A078B290</accession>